<keyword evidence="1" id="KW-1133">Transmembrane helix</keyword>
<dbReference type="OrthoDB" id="73614at2759"/>
<feature type="non-terminal residue" evidence="2">
    <location>
        <position position="77"/>
    </location>
</feature>
<comment type="caution">
    <text evidence="2">The sequence shown here is derived from an EMBL/GenBank/DDBJ whole genome shotgun (WGS) entry which is preliminary data.</text>
</comment>
<dbReference type="Proteomes" id="UP000770717">
    <property type="component" value="Unassembled WGS sequence"/>
</dbReference>
<sequence length="77" mass="8434">MDKLRRVLNGHEDEERGLTTQVLDSSSLSFGTRVKWFAICFVSGVVFSILGSALLWLPNGIKLFGVFYTLGNVAALA</sequence>
<dbReference type="GO" id="GO:0016192">
    <property type="term" value="P:vesicle-mediated transport"/>
    <property type="evidence" value="ECO:0007669"/>
    <property type="project" value="InterPro"/>
</dbReference>
<dbReference type="InterPro" id="IPR011691">
    <property type="entry name" value="Vesicle_transpt_SFT2"/>
</dbReference>
<dbReference type="PANTHER" id="PTHR23137">
    <property type="entry name" value="VESICLE TRANSPORT PROTEIN-RELATED"/>
    <property type="match status" value="1"/>
</dbReference>
<name>A0A8J6JYG4_ELECQ</name>
<gene>
    <name evidence="2" type="ORF">GDO78_020667</name>
</gene>
<keyword evidence="1" id="KW-0812">Transmembrane</keyword>
<evidence type="ECO:0000256" key="1">
    <source>
        <dbReference type="RuleBase" id="RU363111"/>
    </source>
</evidence>
<dbReference type="EMBL" id="WNTK01000066">
    <property type="protein sequence ID" value="KAG9472235.1"/>
    <property type="molecule type" value="Genomic_DNA"/>
</dbReference>
<evidence type="ECO:0000313" key="3">
    <source>
        <dbReference type="Proteomes" id="UP000770717"/>
    </source>
</evidence>
<dbReference type="GO" id="GO:0005737">
    <property type="term" value="C:cytoplasm"/>
    <property type="evidence" value="ECO:0007669"/>
    <property type="project" value="UniProtKB-ARBA"/>
</dbReference>
<dbReference type="AlphaFoldDB" id="A0A8J6JYG4"/>
<keyword evidence="1" id="KW-0653">Protein transport</keyword>
<dbReference type="PANTHER" id="PTHR23137:SF24">
    <property type="entry name" value="VESICLE TRANSPORT PROTEIN SFT2A"/>
    <property type="match status" value="1"/>
</dbReference>
<dbReference type="GO" id="GO:0015031">
    <property type="term" value="P:protein transport"/>
    <property type="evidence" value="ECO:0007669"/>
    <property type="project" value="UniProtKB-KW"/>
</dbReference>
<reference evidence="2" key="1">
    <citation type="thesis" date="2020" institute="ProQuest LLC" country="789 East Eisenhower Parkway, Ann Arbor, MI, USA">
        <title>Comparative Genomics and Chromosome Evolution.</title>
        <authorList>
            <person name="Mudd A.B."/>
        </authorList>
    </citation>
    <scope>NUCLEOTIDE SEQUENCE</scope>
    <source>
        <strain evidence="2">HN-11 Male</strain>
        <tissue evidence="2">Kidney and liver</tissue>
    </source>
</reference>
<comment type="caution">
    <text evidence="1">Lacks conserved residue(s) required for the propagation of feature annotation.</text>
</comment>
<comment type="function">
    <text evidence="1">May be involved in fusion of retrograde transport vesicles derived from an endocytic compartment with the Golgi complex.</text>
</comment>
<dbReference type="GO" id="GO:0012505">
    <property type="term" value="C:endomembrane system"/>
    <property type="evidence" value="ECO:0007669"/>
    <property type="project" value="UniProtKB-ARBA"/>
</dbReference>
<comment type="subcellular location">
    <subcellularLocation>
        <location evidence="1">Membrane</location>
        <topology evidence="1">Multi-pass membrane protein</topology>
    </subcellularLocation>
</comment>
<keyword evidence="3" id="KW-1185">Reference proteome</keyword>
<comment type="similarity">
    <text evidence="1">Belongs to the SFT2 family.</text>
</comment>
<keyword evidence="1" id="KW-0813">Transport</keyword>
<evidence type="ECO:0000313" key="2">
    <source>
        <dbReference type="EMBL" id="KAG9472235.1"/>
    </source>
</evidence>
<accession>A0A8J6JYG4</accession>
<organism evidence="2 3">
    <name type="scientific">Eleutherodactylus coqui</name>
    <name type="common">Puerto Rican coqui</name>
    <dbReference type="NCBI Taxonomy" id="57060"/>
    <lineage>
        <taxon>Eukaryota</taxon>
        <taxon>Metazoa</taxon>
        <taxon>Chordata</taxon>
        <taxon>Craniata</taxon>
        <taxon>Vertebrata</taxon>
        <taxon>Euteleostomi</taxon>
        <taxon>Amphibia</taxon>
        <taxon>Batrachia</taxon>
        <taxon>Anura</taxon>
        <taxon>Neobatrachia</taxon>
        <taxon>Hyloidea</taxon>
        <taxon>Eleutherodactylidae</taxon>
        <taxon>Eleutherodactylinae</taxon>
        <taxon>Eleutherodactylus</taxon>
        <taxon>Eleutherodactylus</taxon>
    </lineage>
</organism>
<dbReference type="GO" id="GO:0016020">
    <property type="term" value="C:membrane"/>
    <property type="evidence" value="ECO:0007669"/>
    <property type="project" value="UniProtKB-SubCell"/>
</dbReference>
<protein>
    <recommendedName>
        <fullName evidence="1">Vesicle transport protein</fullName>
    </recommendedName>
</protein>
<proteinExistence type="inferred from homology"/>
<feature type="transmembrane region" description="Helical" evidence="1">
    <location>
        <begin position="36"/>
        <end position="57"/>
    </location>
</feature>
<keyword evidence="1" id="KW-0472">Membrane</keyword>